<name>A0AB39PXI6_9ACTN</name>
<protein>
    <submittedName>
        <fullName evidence="2">Uncharacterized protein</fullName>
    </submittedName>
</protein>
<proteinExistence type="predicted"/>
<feature type="transmembrane region" description="Helical" evidence="1">
    <location>
        <begin position="5"/>
        <end position="25"/>
    </location>
</feature>
<dbReference type="EMBL" id="CP163439">
    <property type="protein sequence ID" value="XDQ34952.1"/>
    <property type="molecule type" value="Genomic_DNA"/>
</dbReference>
<accession>A0AB39PXI6</accession>
<keyword evidence="1" id="KW-0472">Membrane</keyword>
<keyword evidence="1" id="KW-1133">Transmembrane helix</keyword>
<organism evidence="2">
    <name type="scientific">Streptomyces sp. R28</name>
    <dbReference type="NCBI Taxonomy" id="3238628"/>
    <lineage>
        <taxon>Bacteria</taxon>
        <taxon>Bacillati</taxon>
        <taxon>Actinomycetota</taxon>
        <taxon>Actinomycetes</taxon>
        <taxon>Kitasatosporales</taxon>
        <taxon>Streptomycetaceae</taxon>
        <taxon>Streptomyces</taxon>
    </lineage>
</organism>
<reference evidence="2" key="1">
    <citation type="submission" date="2024-07" db="EMBL/GenBank/DDBJ databases">
        <authorList>
            <person name="Yu S.T."/>
        </authorList>
    </citation>
    <scope>NUCLEOTIDE SEQUENCE</scope>
    <source>
        <strain evidence="2">R28</strain>
    </source>
</reference>
<sequence length="249" mass="27074">MTRRVANCCLVLLMIPTALVAYFWYTVWHADQVNSERRQDALNSLLRHAHEQADATGSALTGSGSGADADTLTGVIWRHSETPLISYDPARHRFTATARRAELYDSEGVILGSGSDQVARCLRFTFVRGSGSAWTSAVAVRDYEECLPGSRIGSSADTARSRIARMSTMELTPTGVRRALDPTGELGYFDVRSAERRGRTATVTVLIEDTYGAQGHATAKQCYRFVRDLGGAYGDDVTSVPLSTCPKAT</sequence>
<dbReference type="AlphaFoldDB" id="A0AB39PXI6"/>
<keyword evidence="1" id="KW-0812">Transmembrane</keyword>
<evidence type="ECO:0000256" key="1">
    <source>
        <dbReference type="SAM" id="Phobius"/>
    </source>
</evidence>
<evidence type="ECO:0000313" key="2">
    <source>
        <dbReference type="EMBL" id="XDQ34952.1"/>
    </source>
</evidence>
<dbReference type="RefSeq" id="WP_369169527.1">
    <property type="nucleotide sequence ID" value="NZ_CP163439.1"/>
</dbReference>
<gene>
    <name evidence="2" type="ORF">AB5J49_17305</name>
</gene>